<dbReference type="PROSITE" id="PS50067">
    <property type="entry name" value="KINESIN_MOTOR_2"/>
    <property type="match status" value="1"/>
</dbReference>
<name>A0ABR2LHY7_9ASPA</name>
<dbReference type="Pfam" id="PF00225">
    <property type="entry name" value="Kinesin"/>
    <property type="match status" value="1"/>
</dbReference>
<organism evidence="6 7">
    <name type="scientific">Platanthera guangdongensis</name>
    <dbReference type="NCBI Taxonomy" id="2320717"/>
    <lineage>
        <taxon>Eukaryota</taxon>
        <taxon>Viridiplantae</taxon>
        <taxon>Streptophyta</taxon>
        <taxon>Embryophyta</taxon>
        <taxon>Tracheophyta</taxon>
        <taxon>Spermatophyta</taxon>
        <taxon>Magnoliopsida</taxon>
        <taxon>Liliopsida</taxon>
        <taxon>Asparagales</taxon>
        <taxon>Orchidaceae</taxon>
        <taxon>Orchidoideae</taxon>
        <taxon>Orchideae</taxon>
        <taxon>Orchidinae</taxon>
        <taxon>Platanthera</taxon>
    </lineage>
</organism>
<dbReference type="Proteomes" id="UP001412067">
    <property type="component" value="Unassembled WGS sequence"/>
</dbReference>
<dbReference type="SUPFAM" id="SSF52540">
    <property type="entry name" value="P-loop containing nucleoside triphosphate hydrolases"/>
    <property type="match status" value="1"/>
</dbReference>
<comment type="caution">
    <text evidence="3">Lacks conserved residue(s) required for the propagation of feature annotation.</text>
</comment>
<dbReference type="EMBL" id="JBBWWR010000019">
    <property type="protein sequence ID" value="KAK8941727.1"/>
    <property type="molecule type" value="Genomic_DNA"/>
</dbReference>
<evidence type="ECO:0000256" key="4">
    <source>
        <dbReference type="SAM" id="MobiDB-lite"/>
    </source>
</evidence>
<gene>
    <name evidence="6" type="primary">ATK4</name>
    <name evidence="6" type="ORF">KSP40_PGU007362</name>
</gene>
<comment type="caution">
    <text evidence="6">The sequence shown here is derived from an EMBL/GenBank/DDBJ whole genome shotgun (WGS) entry which is preliminary data.</text>
</comment>
<dbReference type="InterPro" id="IPR027417">
    <property type="entry name" value="P-loop_NTPase"/>
</dbReference>
<evidence type="ECO:0000256" key="2">
    <source>
        <dbReference type="ARBA" id="ARBA00023175"/>
    </source>
</evidence>
<sequence>MEKKGSNLIRSMAHQLLKSGPDSPTEDVWGVNYRALNDLFHISQSRRNSILYEVGVQMIEIYNEQVRDLLANDPSQKKYPLNILAPHIAENEIGCPFESKSLVNFEKKTNLESPNRSREFVVGRRREKYHARNLHSREGQVRSKKTLGLGGVLPADYFSSDKGEENPRLGRRSSTRSQREGVWGSVLSVVFFNASEEELKAFPAKPNLEERRIRGFGARGHSTEEE</sequence>
<evidence type="ECO:0000259" key="5">
    <source>
        <dbReference type="PROSITE" id="PS50067"/>
    </source>
</evidence>
<feature type="region of interest" description="Disordered" evidence="4">
    <location>
        <begin position="158"/>
        <end position="177"/>
    </location>
</feature>
<dbReference type="PANTHER" id="PTHR47972:SF14">
    <property type="entry name" value="KINESIN-LIKE PROTEIN KIN-14J"/>
    <property type="match status" value="1"/>
</dbReference>
<keyword evidence="7" id="KW-1185">Reference proteome</keyword>
<accession>A0ABR2LHY7</accession>
<feature type="domain" description="Kinesin motor" evidence="5">
    <location>
        <begin position="1"/>
        <end position="226"/>
    </location>
</feature>
<dbReference type="InterPro" id="IPR027640">
    <property type="entry name" value="Kinesin-like_fam"/>
</dbReference>
<evidence type="ECO:0000256" key="1">
    <source>
        <dbReference type="ARBA" id="ARBA00022701"/>
    </source>
</evidence>
<proteinExistence type="inferred from homology"/>
<protein>
    <submittedName>
        <fullName evidence="6">Kinesin-4</fullName>
    </submittedName>
</protein>
<evidence type="ECO:0000313" key="6">
    <source>
        <dbReference type="EMBL" id="KAK8941727.1"/>
    </source>
</evidence>
<dbReference type="InterPro" id="IPR001752">
    <property type="entry name" value="Kinesin_motor_dom"/>
</dbReference>
<keyword evidence="1" id="KW-0493">Microtubule</keyword>
<reference evidence="6 7" key="1">
    <citation type="journal article" date="2022" name="Nat. Plants">
        <title>Genomes of leafy and leafless Platanthera orchids illuminate the evolution of mycoheterotrophy.</title>
        <authorList>
            <person name="Li M.H."/>
            <person name="Liu K.W."/>
            <person name="Li Z."/>
            <person name="Lu H.C."/>
            <person name="Ye Q.L."/>
            <person name="Zhang D."/>
            <person name="Wang J.Y."/>
            <person name="Li Y.F."/>
            <person name="Zhong Z.M."/>
            <person name="Liu X."/>
            <person name="Yu X."/>
            <person name="Liu D.K."/>
            <person name="Tu X.D."/>
            <person name="Liu B."/>
            <person name="Hao Y."/>
            <person name="Liao X.Y."/>
            <person name="Jiang Y.T."/>
            <person name="Sun W.H."/>
            <person name="Chen J."/>
            <person name="Chen Y.Q."/>
            <person name="Ai Y."/>
            <person name="Zhai J.W."/>
            <person name="Wu S.S."/>
            <person name="Zhou Z."/>
            <person name="Hsiao Y.Y."/>
            <person name="Wu W.L."/>
            <person name="Chen Y.Y."/>
            <person name="Lin Y.F."/>
            <person name="Hsu J.L."/>
            <person name="Li C.Y."/>
            <person name="Wang Z.W."/>
            <person name="Zhao X."/>
            <person name="Zhong W.Y."/>
            <person name="Ma X.K."/>
            <person name="Ma L."/>
            <person name="Huang J."/>
            <person name="Chen G.Z."/>
            <person name="Huang M.Z."/>
            <person name="Huang L."/>
            <person name="Peng D.H."/>
            <person name="Luo Y.B."/>
            <person name="Zou S.Q."/>
            <person name="Chen S.P."/>
            <person name="Lan S."/>
            <person name="Tsai W.C."/>
            <person name="Van de Peer Y."/>
            <person name="Liu Z.J."/>
        </authorList>
    </citation>
    <scope>NUCLEOTIDE SEQUENCE [LARGE SCALE GENOMIC DNA]</scope>
    <source>
        <strain evidence="6">Lor288</strain>
    </source>
</reference>
<feature type="compositionally biased region" description="Basic and acidic residues" evidence="4">
    <location>
        <begin position="159"/>
        <end position="168"/>
    </location>
</feature>
<dbReference type="InterPro" id="IPR036961">
    <property type="entry name" value="Kinesin_motor_dom_sf"/>
</dbReference>
<dbReference type="PANTHER" id="PTHR47972">
    <property type="entry name" value="KINESIN-LIKE PROTEIN KLP-3"/>
    <property type="match status" value="1"/>
</dbReference>
<evidence type="ECO:0000313" key="7">
    <source>
        <dbReference type="Proteomes" id="UP001412067"/>
    </source>
</evidence>
<dbReference type="Gene3D" id="3.40.850.10">
    <property type="entry name" value="Kinesin motor domain"/>
    <property type="match status" value="1"/>
</dbReference>
<comment type="similarity">
    <text evidence="3">Belongs to the TRAFAC class myosin-kinesin ATPase superfamily. Kinesin family.</text>
</comment>
<evidence type="ECO:0000256" key="3">
    <source>
        <dbReference type="PROSITE-ProRule" id="PRU00283"/>
    </source>
</evidence>
<keyword evidence="2" id="KW-0505">Motor protein</keyword>